<organism evidence="2 3">
    <name type="scientific">Elysia marginata</name>
    <dbReference type="NCBI Taxonomy" id="1093978"/>
    <lineage>
        <taxon>Eukaryota</taxon>
        <taxon>Metazoa</taxon>
        <taxon>Spiralia</taxon>
        <taxon>Lophotrochozoa</taxon>
        <taxon>Mollusca</taxon>
        <taxon>Gastropoda</taxon>
        <taxon>Heterobranchia</taxon>
        <taxon>Euthyneura</taxon>
        <taxon>Panpulmonata</taxon>
        <taxon>Sacoglossa</taxon>
        <taxon>Placobranchoidea</taxon>
        <taxon>Plakobranchidae</taxon>
        <taxon>Elysia</taxon>
    </lineage>
</organism>
<reference evidence="2 3" key="1">
    <citation type="journal article" date="2021" name="Elife">
        <title>Chloroplast acquisition without the gene transfer in kleptoplastic sea slugs, Plakobranchus ocellatus.</title>
        <authorList>
            <person name="Maeda T."/>
            <person name="Takahashi S."/>
            <person name="Yoshida T."/>
            <person name="Shimamura S."/>
            <person name="Takaki Y."/>
            <person name="Nagai Y."/>
            <person name="Toyoda A."/>
            <person name="Suzuki Y."/>
            <person name="Arimoto A."/>
            <person name="Ishii H."/>
            <person name="Satoh N."/>
            <person name="Nishiyama T."/>
            <person name="Hasebe M."/>
            <person name="Maruyama T."/>
            <person name="Minagawa J."/>
            <person name="Obokata J."/>
            <person name="Shigenobu S."/>
        </authorList>
    </citation>
    <scope>NUCLEOTIDE SEQUENCE [LARGE SCALE GENOMIC DNA]</scope>
</reference>
<feature type="region of interest" description="Disordered" evidence="1">
    <location>
        <begin position="39"/>
        <end position="93"/>
    </location>
</feature>
<gene>
    <name evidence="2" type="ORF">ElyMa_002010500</name>
</gene>
<feature type="compositionally biased region" description="Basic and acidic residues" evidence="1">
    <location>
        <begin position="66"/>
        <end position="77"/>
    </location>
</feature>
<dbReference type="Proteomes" id="UP000762676">
    <property type="component" value="Unassembled WGS sequence"/>
</dbReference>
<comment type="caution">
    <text evidence="2">The sequence shown here is derived from an EMBL/GenBank/DDBJ whole genome shotgun (WGS) entry which is preliminary data.</text>
</comment>
<keyword evidence="3" id="KW-1185">Reference proteome</keyword>
<feature type="compositionally biased region" description="Basic residues" evidence="1">
    <location>
        <begin position="51"/>
        <end position="65"/>
    </location>
</feature>
<evidence type="ECO:0000256" key="1">
    <source>
        <dbReference type="SAM" id="MobiDB-lite"/>
    </source>
</evidence>
<proteinExistence type="predicted"/>
<dbReference type="EMBL" id="BMAT01004082">
    <property type="protein sequence ID" value="GFR67909.1"/>
    <property type="molecule type" value="Genomic_DNA"/>
</dbReference>
<evidence type="ECO:0000313" key="2">
    <source>
        <dbReference type="EMBL" id="GFR67909.1"/>
    </source>
</evidence>
<accession>A0AAV4F4H8</accession>
<sequence length="106" mass="12046">MPTNKIIGGGAVSTNHFSPCRIKGHVTTHTPFKLKLMSPDSKLADRDPNHTHRKIKGSRWRPKVTWRKEAKSDEKKMKMSPSKQDNEAQKMAHWRKIVDGVSSLTS</sequence>
<evidence type="ECO:0000313" key="3">
    <source>
        <dbReference type="Proteomes" id="UP000762676"/>
    </source>
</evidence>
<name>A0AAV4F4H8_9GAST</name>
<dbReference type="AlphaFoldDB" id="A0AAV4F4H8"/>
<protein>
    <submittedName>
        <fullName evidence="2">Uncharacterized protein</fullName>
    </submittedName>
</protein>